<dbReference type="Proteomes" id="UP000664698">
    <property type="component" value="Unassembled WGS sequence"/>
</dbReference>
<sequence>MDMNKSGKFSEFRKLSSEFKQRYYAWHTEGQYIGSKESELSIEQIWNAPPPRESDDYYLTEVEIIDKYYRQLKDSSVLEIGCGDGNFTWKLAKRCKVLESWDVDPGAIELTRMRMRDLGMTNADIKQFDINDIDLEKPAKKYDVVFFIQVLEHIPGWDQEEYFRKVFSLVNEDGGVLFISTPNRWTMRDNHDTGKLFIHWFPRFIKVPIAKAFGFGIPDHDPSWPYPPVLHDYVSFGWMKSRAKKFAGNGSVKLSRMEYFPTMDVWYEYKKNNAIGTKQRIYKFVLGLGKLVNLNYYFGAKIIIQKNRK</sequence>
<name>A0ABS3BKT4_9BACT</name>
<reference evidence="1 2" key="1">
    <citation type="submission" date="2021-03" db="EMBL/GenBank/DDBJ databases">
        <title>novel species isolated from a fishpond in China.</title>
        <authorList>
            <person name="Lu H."/>
            <person name="Cai Z."/>
        </authorList>
    </citation>
    <scope>NUCLEOTIDE SEQUENCE [LARGE SCALE GENOMIC DNA]</scope>
    <source>
        <strain evidence="1 2">JCM 31546</strain>
    </source>
</reference>
<dbReference type="PANTHER" id="PTHR43861">
    <property type="entry name" value="TRANS-ACONITATE 2-METHYLTRANSFERASE-RELATED"/>
    <property type="match status" value="1"/>
</dbReference>
<protein>
    <submittedName>
        <fullName evidence="1">Class I SAM-dependent methyltransferase</fullName>
    </submittedName>
</protein>
<dbReference type="GO" id="GO:0032259">
    <property type="term" value="P:methylation"/>
    <property type="evidence" value="ECO:0007669"/>
    <property type="project" value="UniProtKB-KW"/>
</dbReference>
<evidence type="ECO:0000313" key="1">
    <source>
        <dbReference type="EMBL" id="MBN7799917.1"/>
    </source>
</evidence>
<comment type="caution">
    <text evidence="1">The sequence shown here is derived from an EMBL/GenBank/DDBJ whole genome shotgun (WGS) entry which is preliminary data.</text>
</comment>
<keyword evidence="2" id="KW-1185">Reference proteome</keyword>
<dbReference type="SUPFAM" id="SSF53335">
    <property type="entry name" value="S-adenosyl-L-methionine-dependent methyltransferases"/>
    <property type="match status" value="1"/>
</dbReference>
<organism evidence="1 2">
    <name type="scientific">Algoriphagus aestuariicola</name>
    <dbReference type="NCBI Taxonomy" id="1852016"/>
    <lineage>
        <taxon>Bacteria</taxon>
        <taxon>Pseudomonadati</taxon>
        <taxon>Bacteroidota</taxon>
        <taxon>Cytophagia</taxon>
        <taxon>Cytophagales</taxon>
        <taxon>Cyclobacteriaceae</taxon>
        <taxon>Algoriphagus</taxon>
    </lineage>
</organism>
<keyword evidence="1" id="KW-0489">Methyltransferase</keyword>
<evidence type="ECO:0000313" key="2">
    <source>
        <dbReference type="Proteomes" id="UP000664698"/>
    </source>
</evidence>
<gene>
    <name evidence="1" type="ORF">J0A67_03545</name>
</gene>
<dbReference type="InterPro" id="IPR029063">
    <property type="entry name" value="SAM-dependent_MTases_sf"/>
</dbReference>
<accession>A0ABS3BKT4</accession>
<proteinExistence type="predicted"/>
<dbReference type="RefSeq" id="WP_206567889.1">
    <property type="nucleotide sequence ID" value="NZ_JAFKCW010000001.1"/>
</dbReference>
<dbReference type="CDD" id="cd02440">
    <property type="entry name" value="AdoMet_MTases"/>
    <property type="match status" value="1"/>
</dbReference>
<dbReference type="GO" id="GO:0008168">
    <property type="term" value="F:methyltransferase activity"/>
    <property type="evidence" value="ECO:0007669"/>
    <property type="project" value="UniProtKB-KW"/>
</dbReference>
<keyword evidence="1" id="KW-0808">Transferase</keyword>
<dbReference type="Pfam" id="PF13489">
    <property type="entry name" value="Methyltransf_23"/>
    <property type="match status" value="1"/>
</dbReference>
<dbReference type="EMBL" id="JAFKCW010000001">
    <property type="protein sequence ID" value="MBN7799917.1"/>
    <property type="molecule type" value="Genomic_DNA"/>
</dbReference>
<dbReference type="Gene3D" id="3.40.50.150">
    <property type="entry name" value="Vaccinia Virus protein VP39"/>
    <property type="match status" value="1"/>
</dbReference>